<keyword evidence="2" id="KW-1185">Reference proteome</keyword>
<evidence type="ECO:0000313" key="1">
    <source>
        <dbReference type="EMBL" id="MFC5452548.1"/>
    </source>
</evidence>
<dbReference type="InterPro" id="IPR005361">
    <property type="entry name" value="UPF0158"/>
</dbReference>
<dbReference type="Proteomes" id="UP001596044">
    <property type="component" value="Unassembled WGS sequence"/>
</dbReference>
<gene>
    <name evidence="1" type="ORF">ACFPOG_30545</name>
</gene>
<reference evidence="2" key="1">
    <citation type="journal article" date="2019" name="Int. J. Syst. Evol. Microbiol.">
        <title>The Global Catalogue of Microorganisms (GCM) 10K type strain sequencing project: providing services to taxonomists for standard genome sequencing and annotation.</title>
        <authorList>
            <consortium name="The Broad Institute Genomics Platform"/>
            <consortium name="The Broad Institute Genome Sequencing Center for Infectious Disease"/>
            <person name="Wu L."/>
            <person name="Ma J."/>
        </authorList>
    </citation>
    <scope>NUCLEOTIDE SEQUENCE [LARGE SCALE GENOMIC DNA]</scope>
    <source>
        <strain evidence="2">KACC 11904</strain>
    </source>
</reference>
<accession>A0ABW0KGF7</accession>
<protein>
    <submittedName>
        <fullName evidence="1">UPF0158 family protein</fullName>
    </submittedName>
</protein>
<organism evidence="1 2">
    <name type="scientific">Paenibacillus aestuarii</name>
    <dbReference type="NCBI Taxonomy" id="516965"/>
    <lineage>
        <taxon>Bacteria</taxon>
        <taxon>Bacillati</taxon>
        <taxon>Bacillota</taxon>
        <taxon>Bacilli</taxon>
        <taxon>Bacillales</taxon>
        <taxon>Paenibacillaceae</taxon>
        <taxon>Paenibacillus</taxon>
    </lineage>
</organism>
<dbReference type="RefSeq" id="WP_270877645.1">
    <property type="nucleotide sequence ID" value="NZ_JAQFVF010000004.1"/>
</dbReference>
<dbReference type="Pfam" id="PF03682">
    <property type="entry name" value="UPF0158"/>
    <property type="match status" value="1"/>
</dbReference>
<name>A0ABW0KGF7_9BACL</name>
<comment type="caution">
    <text evidence="1">The sequence shown here is derived from an EMBL/GenBank/DDBJ whole genome shotgun (WGS) entry which is preliminary data.</text>
</comment>
<proteinExistence type="predicted"/>
<dbReference type="EMBL" id="JBHSMJ010000056">
    <property type="protein sequence ID" value="MFC5452548.1"/>
    <property type="molecule type" value="Genomic_DNA"/>
</dbReference>
<evidence type="ECO:0000313" key="2">
    <source>
        <dbReference type="Proteomes" id="UP001596044"/>
    </source>
</evidence>
<sequence>MNTKEGAKVNMHKMKPVKLDDLVGEIEMQIDDTLTFINITSGEVITLTREEYSAAEDEKPLDKFPEWQKENIEKAIRIIEDEDEIYVDFTLKNDFNEYEIIEDFIGTLEDGDIREELFEAIQGRGAFRRFKDGIIEHGVDKLWYKYKKSKIKDFVIEWCKDNDIEIQE</sequence>